<dbReference type="Pfam" id="PF00211">
    <property type="entry name" value="Guanylate_cyc"/>
    <property type="match status" value="1"/>
</dbReference>
<dbReference type="PANTHER" id="PTHR43081">
    <property type="entry name" value="ADENYLATE CYCLASE, TERMINAL-DIFFERENTIATION SPECIFIC-RELATED"/>
    <property type="match status" value="1"/>
</dbReference>
<evidence type="ECO:0000256" key="1">
    <source>
        <dbReference type="ARBA" id="ARBA00004196"/>
    </source>
</evidence>
<dbReference type="SUPFAM" id="SSF55073">
    <property type="entry name" value="Nucleotide cyclase"/>
    <property type="match status" value="1"/>
</dbReference>
<comment type="similarity">
    <text evidence="2">Belongs to the adenylyl cyclase class-3 family.</text>
</comment>
<dbReference type="SMART" id="SM01080">
    <property type="entry name" value="CHASE2"/>
    <property type="match status" value="1"/>
</dbReference>
<keyword evidence="10" id="KW-1185">Reference proteome</keyword>
<dbReference type="GO" id="GO:0006171">
    <property type="term" value="P:cAMP biosynthetic process"/>
    <property type="evidence" value="ECO:0007669"/>
    <property type="project" value="TreeGrafter"/>
</dbReference>
<dbReference type="GO" id="GO:0035556">
    <property type="term" value="P:intracellular signal transduction"/>
    <property type="evidence" value="ECO:0007669"/>
    <property type="project" value="InterPro"/>
</dbReference>
<evidence type="ECO:0000256" key="2">
    <source>
        <dbReference type="ARBA" id="ARBA00005381"/>
    </source>
</evidence>
<dbReference type="InterPro" id="IPR001054">
    <property type="entry name" value="A/G_cyclase"/>
</dbReference>
<evidence type="ECO:0000259" key="8">
    <source>
        <dbReference type="PROSITE" id="PS50125"/>
    </source>
</evidence>
<dbReference type="AlphaFoldDB" id="A0A6I3SMD7"/>
<gene>
    <name evidence="9" type="ORF">GJ688_13020</name>
</gene>
<proteinExistence type="inferred from homology"/>
<dbReference type="PANTHER" id="PTHR43081:SF1">
    <property type="entry name" value="ADENYLATE CYCLASE, TERMINAL-DIFFERENTIATION SPECIFIC"/>
    <property type="match status" value="1"/>
</dbReference>
<accession>A0A6I3SMD7</accession>
<dbReference type="CDD" id="cd07302">
    <property type="entry name" value="CHD"/>
    <property type="match status" value="1"/>
</dbReference>
<feature type="transmembrane region" description="Helical" evidence="7">
    <location>
        <begin position="302"/>
        <end position="325"/>
    </location>
</feature>
<dbReference type="Gene3D" id="3.30.70.1230">
    <property type="entry name" value="Nucleotide cyclase"/>
    <property type="match status" value="1"/>
</dbReference>
<feature type="transmembrane region" description="Helical" evidence="7">
    <location>
        <begin position="359"/>
        <end position="383"/>
    </location>
</feature>
<evidence type="ECO:0000313" key="9">
    <source>
        <dbReference type="EMBL" id="MTV49895.1"/>
    </source>
</evidence>
<dbReference type="Pfam" id="PF05226">
    <property type="entry name" value="CHASE2"/>
    <property type="match status" value="1"/>
</dbReference>
<dbReference type="OrthoDB" id="9806704at2"/>
<feature type="transmembrane region" description="Helical" evidence="7">
    <location>
        <begin position="332"/>
        <end position="353"/>
    </location>
</feature>
<dbReference type="GO" id="GO:0030313">
    <property type="term" value="C:cell envelope"/>
    <property type="evidence" value="ECO:0007669"/>
    <property type="project" value="UniProtKB-SubCell"/>
</dbReference>
<dbReference type="InterPro" id="IPR007890">
    <property type="entry name" value="CHASE2"/>
</dbReference>
<keyword evidence="6 7" id="KW-0472">Membrane</keyword>
<dbReference type="Proteomes" id="UP000430670">
    <property type="component" value="Unassembled WGS sequence"/>
</dbReference>
<comment type="caution">
    <text evidence="9">The sequence shown here is derived from an EMBL/GenBank/DDBJ whole genome shotgun (WGS) entry which is preliminary data.</text>
</comment>
<evidence type="ECO:0000256" key="4">
    <source>
        <dbReference type="ARBA" id="ARBA00022692"/>
    </source>
</evidence>
<name>A0A6I3SMD7_HELMO</name>
<dbReference type="FunFam" id="3.30.70.1230:FF:000016">
    <property type="entry name" value="Adenylate/guanylate cyclase domain-containing protein"/>
    <property type="match status" value="1"/>
</dbReference>
<evidence type="ECO:0000256" key="7">
    <source>
        <dbReference type="SAM" id="Phobius"/>
    </source>
</evidence>
<dbReference type="InterPro" id="IPR029787">
    <property type="entry name" value="Nucleotide_cyclase"/>
</dbReference>
<keyword evidence="4 7" id="KW-0812">Transmembrane</keyword>
<dbReference type="SMART" id="SM00044">
    <property type="entry name" value="CYCc"/>
    <property type="match status" value="1"/>
</dbReference>
<dbReference type="PROSITE" id="PS50125">
    <property type="entry name" value="GUANYLATE_CYCLASE_2"/>
    <property type="match status" value="1"/>
</dbReference>
<evidence type="ECO:0000256" key="6">
    <source>
        <dbReference type="ARBA" id="ARBA00023136"/>
    </source>
</evidence>
<evidence type="ECO:0000256" key="5">
    <source>
        <dbReference type="ARBA" id="ARBA00022989"/>
    </source>
</evidence>
<evidence type="ECO:0000313" key="10">
    <source>
        <dbReference type="Proteomes" id="UP000430670"/>
    </source>
</evidence>
<organism evidence="9 10">
    <name type="scientific">Heliobacterium mobile</name>
    <name type="common">Heliobacillus mobilis</name>
    <dbReference type="NCBI Taxonomy" id="28064"/>
    <lineage>
        <taxon>Bacteria</taxon>
        <taxon>Bacillati</taxon>
        <taxon>Bacillota</taxon>
        <taxon>Clostridia</taxon>
        <taxon>Eubacteriales</taxon>
        <taxon>Heliobacteriaceae</taxon>
        <taxon>Heliobacterium</taxon>
    </lineage>
</organism>
<feature type="transmembrane region" description="Helical" evidence="7">
    <location>
        <begin position="9"/>
        <end position="28"/>
    </location>
</feature>
<reference evidence="9 10" key="1">
    <citation type="submission" date="2019-11" db="EMBL/GenBank/DDBJ databases">
        <title>Whole-genome sequence of a the green, strictly anaerobic photosynthetic bacterium Heliobacillus mobilis DSM 6151.</title>
        <authorList>
            <person name="Kyndt J.A."/>
            <person name="Meyer T.E."/>
        </authorList>
    </citation>
    <scope>NUCLEOTIDE SEQUENCE [LARGE SCALE GENOMIC DNA]</scope>
    <source>
        <strain evidence="9 10">DSM 6151</strain>
    </source>
</reference>
<evidence type="ECO:0000256" key="3">
    <source>
        <dbReference type="ARBA" id="ARBA00022475"/>
    </source>
</evidence>
<feature type="domain" description="Guanylate cyclase" evidence="8">
    <location>
        <begin position="424"/>
        <end position="556"/>
    </location>
</feature>
<keyword evidence="5 7" id="KW-1133">Transmembrane helix</keyword>
<dbReference type="EMBL" id="WNKU01000016">
    <property type="protein sequence ID" value="MTV49895.1"/>
    <property type="molecule type" value="Genomic_DNA"/>
</dbReference>
<dbReference type="RefSeq" id="WP_155476992.1">
    <property type="nucleotide sequence ID" value="NZ_WNKU01000016.1"/>
</dbReference>
<protein>
    <submittedName>
        <fullName evidence="9">CHASE2 domain-containing protein</fullName>
    </submittedName>
</protein>
<dbReference type="GO" id="GO:0004016">
    <property type="term" value="F:adenylate cyclase activity"/>
    <property type="evidence" value="ECO:0007669"/>
    <property type="project" value="UniProtKB-ARBA"/>
</dbReference>
<comment type="subcellular location">
    <subcellularLocation>
        <location evidence="1">Cell envelope</location>
    </subcellularLocation>
</comment>
<sequence>MNIFKVNRLGILVTAAIITVILIIRQLGLLETTEDRIYDGYFQLRGPQAPPENIAIIGIDDESIGKLGRWPWPRHLHAQLLDHLAQAKAVAFDLTVNTADAPEEDLAFANAIKKQKGVVLAAHFSYSPQDGDMVQTLRLPVKDLLAVTRSLGFVNTPTEKDNVVRRAQAVITHNQKLLPSLPLAAVMAYEGIPFKELDFQPEKGARAGFLTIPQLQNTMPLINFWGPARTFPTYSYEKVLHGEIPPEAFKDKIVFVGAVSPVFKDEVNNPYSRGNMILQGNLPVPGVEIHANAAASFQLGQYVYRAPAAVNILLITVTGVLAYLLTGRRKALQGFGFLFLFAVITVTASYWFWNSQHLWIDLGALLITLFFTYLGTTVVNFVLTEREKRNIQGLFGRYVNPQVVNLLLDNPHMVELGGKRCEVTVMFSDIRGFTAYSEGKQPEEVVKRLNEYFSEMTACVFKYDGTLDKYLGDGLMAVFGAPIETADHAQKAVDAAREMHQRLQDLNAQWTARGEHTFDIGIGLNSGFVLSGNIGSKERTEFTVIGETVNLASRLESLNKQYHSRIILSENTFRHLKQAGELPSDLSELGEVPVRGLQQPVKIYTLTKMNE</sequence>
<keyword evidence="3" id="KW-1003">Cell membrane</keyword>
<dbReference type="InterPro" id="IPR050697">
    <property type="entry name" value="Adenylyl/Guanylyl_Cyclase_3/4"/>
</dbReference>